<proteinExistence type="inferred from homology"/>
<feature type="active site" evidence="3">
    <location>
        <position position="295"/>
    </location>
</feature>
<feature type="chain" id="PRO_5034075564" evidence="6">
    <location>
        <begin position="21"/>
        <end position="474"/>
    </location>
</feature>
<dbReference type="FunFam" id="2.40.70.10:FF:000008">
    <property type="entry name" value="Cathepsin D"/>
    <property type="match status" value="1"/>
</dbReference>
<reference evidence="8" key="1">
    <citation type="submission" date="2020-05" db="EMBL/GenBank/DDBJ databases">
        <title>Mycena genomes resolve the evolution of fungal bioluminescence.</title>
        <authorList>
            <person name="Tsai I.J."/>
        </authorList>
    </citation>
    <scope>NUCLEOTIDE SEQUENCE</scope>
    <source>
        <strain evidence="8">110903Hualien_Pintung</strain>
    </source>
</reference>
<keyword evidence="5 8" id="KW-0645">Protease</keyword>
<feature type="active site" evidence="3">
    <location>
        <position position="102"/>
    </location>
</feature>
<evidence type="ECO:0000256" key="1">
    <source>
        <dbReference type="ARBA" id="ARBA00007447"/>
    </source>
</evidence>
<sequence length="474" mass="49408">MLLSTLPLSVILLLLSNVAATPTPRQPNGFSMPLRRRAQRRSTDFGTWAKNQRAGLTAKYGGAPVARRSSGTNLITNQGADSSYFGSLALGTPAASFDVILDTGSADLWVAGSNCDQGCQSVPTFDASRSSSFVNKSTEFQITYGSGAAEGTLGSDTVQMAGFSVSNQIFAVCDAVSDGLLTNPVSGLLGLAWQSIASSGATPLWQTLAASSWDSPVMAFQLTRFLNQSKAQDEEFGGSFTMGFVNQSLYTGDIEYIDMPTSTDSYWILSISAITVQGNSVSIDTSGTDSYAAIDTGTTLVGGPPDDIANIYAQIPNSQAGTGNYEGYYLYPCDTDVTVTLSFGGTAWAVSPADFELQEVSRGTCVGSFFTLTTGDSAPSWIVGDTFLKNVYSVFRYSPASVGFAALSDTALAMNGNIDLAAPSATIGSVSAEATANNNRAGGNTSAARRSMLPSAAFAVTVSAILVSVLKMMV</sequence>
<dbReference type="EMBL" id="JACAZE010000008">
    <property type="protein sequence ID" value="KAF7308520.1"/>
    <property type="molecule type" value="Genomic_DNA"/>
</dbReference>
<evidence type="ECO:0000256" key="6">
    <source>
        <dbReference type="SAM" id="SignalP"/>
    </source>
</evidence>
<dbReference type="Gene3D" id="2.40.70.10">
    <property type="entry name" value="Acid Proteases"/>
    <property type="match status" value="2"/>
</dbReference>
<comment type="caution">
    <text evidence="8">The sequence shown here is derived from an EMBL/GenBank/DDBJ whole genome shotgun (WGS) entry which is preliminary data.</text>
</comment>
<dbReference type="CDD" id="cd05471">
    <property type="entry name" value="pepsin_like"/>
    <property type="match status" value="1"/>
</dbReference>
<keyword evidence="4" id="KW-1015">Disulfide bond</keyword>
<dbReference type="SUPFAM" id="SSF50630">
    <property type="entry name" value="Acid proteases"/>
    <property type="match status" value="1"/>
</dbReference>
<dbReference type="PRINTS" id="PR00792">
    <property type="entry name" value="PEPSIN"/>
</dbReference>
<organism evidence="8 9">
    <name type="scientific">Mycena chlorophos</name>
    <name type="common">Agaric fungus</name>
    <name type="synonym">Agaricus chlorophos</name>
    <dbReference type="NCBI Taxonomy" id="658473"/>
    <lineage>
        <taxon>Eukaryota</taxon>
        <taxon>Fungi</taxon>
        <taxon>Dikarya</taxon>
        <taxon>Basidiomycota</taxon>
        <taxon>Agaricomycotina</taxon>
        <taxon>Agaricomycetes</taxon>
        <taxon>Agaricomycetidae</taxon>
        <taxon>Agaricales</taxon>
        <taxon>Marasmiineae</taxon>
        <taxon>Mycenaceae</taxon>
        <taxon>Mycena</taxon>
    </lineage>
</organism>
<dbReference type="InterPro" id="IPR001969">
    <property type="entry name" value="Aspartic_peptidase_AS"/>
</dbReference>
<accession>A0A8H6T0E6</accession>
<dbReference type="PROSITE" id="PS00141">
    <property type="entry name" value="ASP_PROTEASE"/>
    <property type="match status" value="1"/>
</dbReference>
<evidence type="ECO:0000313" key="8">
    <source>
        <dbReference type="EMBL" id="KAF7308520.1"/>
    </source>
</evidence>
<feature type="domain" description="Peptidase A1" evidence="7">
    <location>
        <begin position="84"/>
        <end position="405"/>
    </location>
</feature>
<dbReference type="GO" id="GO:0006508">
    <property type="term" value="P:proteolysis"/>
    <property type="evidence" value="ECO:0007669"/>
    <property type="project" value="UniProtKB-KW"/>
</dbReference>
<dbReference type="InterPro" id="IPR034164">
    <property type="entry name" value="Pepsin-like_dom"/>
</dbReference>
<dbReference type="Pfam" id="PF00026">
    <property type="entry name" value="Asp"/>
    <property type="match status" value="1"/>
</dbReference>
<dbReference type="GO" id="GO:0004190">
    <property type="term" value="F:aspartic-type endopeptidase activity"/>
    <property type="evidence" value="ECO:0007669"/>
    <property type="project" value="UniProtKB-KW"/>
</dbReference>
<keyword evidence="9" id="KW-1185">Reference proteome</keyword>
<evidence type="ECO:0000259" key="7">
    <source>
        <dbReference type="PROSITE" id="PS51767"/>
    </source>
</evidence>
<comment type="similarity">
    <text evidence="1 5">Belongs to the peptidase A1 family.</text>
</comment>
<feature type="disulfide bond" evidence="4">
    <location>
        <begin position="115"/>
        <end position="119"/>
    </location>
</feature>
<dbReference type="InterPro" id="IPR001461">
    <property type="entry name" value="Aspartic_peptidase_A1"/>
</dbReference>
<dbReference type="PROSITE" id="PS51767">
    <property type="entry name" value="PEPTIDASE_A1"/>
    <property type="match status" value="1"/>
</dbReference>
<dbReference type="PANTHER" id="PTHR47966:SF6">
    <property type="entry name" value="PEPTIDASE A1 DOMAIN-CONTAINING PROTEIN"/>
    <property type="match status" value="1"/>
</dbReference>
<gene>
    <name evidence="8" type="ORF">HMN09_00701100</name>
</gene>
<evidence type="ECO:0000313" key="9">
    <source>
        <dbReference type="Proteomes" id="UP000613580"/>
    </source>
</evidence>
<evidence type="ECO:0000256" key="2">
    <source>
        <dbReference type="ARBA" id="ARBA00022750"/>
    </source>
</evidence>
<dbReference type="InterPro" id="IPR033121">
    <property type="entry name" value="PEPTIDASE_A1"/>
</dbReference>
<dbReference type="OrthoDB" id="771136at2759"/>
<keyword evidence="5" id="KW-0378">Hydrolase</keyword>
<keyword evidence="2 5" id="KW-0064">Aspartyl protease</keyword>
<dbReference type="Proteomes" id="UP000613580">
    <property type="component" value="Unassembled WGS sequence"/>
</dbReference>
<feature type="signal peptide" evidence="6">
    <location>
        <begin position="1"/>
        <end position="20"/>
    </location>
</feature>
<evidence type="ECO:0000256" key="5">
    <source>
        <dbReference type="RuleBase" id="RU000454"/>
    </source>
</evidence>
<dbReference type="PANTHER" id="PTHR47966">
    <property type="entry name" value="BETA-SITE APP-CLEAVING ENZYME, ISOFORM A-RELATED"/>
    <property type="match status" value="1"/>
</dbReference>
<evidence type="ECO:0000256" key="3">
    <source>
        <dbReference type="PIRSR" id="PIRSR601461-1"/>
    </source>
</evidence>
<dbReference type="InterPro" id="IPR021109">
    <property type="entry name" value="Peptidase_aspartic_dom_sf"/>
</dbReference>
<protein>
    <submittedName>
        <fullName evidence="8">Acid protease</fullName>
    </submittedName>
</protein>
<dbReference type="AlphaFoldDB" id="A0A8H6T0E6"/>
<name>A0A8H6T0E6_MYCCL</name>
<keyword evidence="6" id="KW-0732">Signal</keyword>
<evidence type="ECO:0000256" key="4">
    <source>
        <dbReference type="PIRSR" id="PIRSR601461-2"/>
    </source>
</evidence>